<dbReference type="CDD" id="cd05387">
    <property type="entry name" value="BY-kinase"/>
    <property type="match status" value="1"/>
</dbReference>
<dbReference type="EMBL" id="JACONZ010000002">
    <property type="protein sequence ID" value="MBC5581173.1"/>
    <property type="molecule type" value="Genomic_DNA"/>
</dbReference>
<dbReference type="RefSeq" id="WP_186887537.1">
    <property type="nucleotide sequence ID" value="NZ_JACONZ010000002.1"/>
</dbReference>
<dbReference type="InterPro" id="IPR027417">
    <property type="entry name" value="P-loop_NTPase"/>
</dbReference>
<evidence type="ECO:0000256" key="1">
    <source>
        <dbReference type="ARBA" id="ARBA00007316"/>
    </source>
</evidence>
<dbReference type="Pfam" id="PF13614">
    <property type="entry name" value="AAA_31"/>
    <property type="match status" value="1"/>
</dbReference>
<evidence type="ECO:0000256" key="8">
    <source>
        <dbReference type="ARBA" id="ARBA00051245"/>
    </source>
</evidence>
<evidence type="ECO:0000259" key="9">
    <source>
        <dbReference type="Pfam" id="PF13614"/>
    </source>
</evidence>
<dbReference type="GO" id="GO:0042802">
    <property type="term" value="F:identical protein binding"/>
    <property type="evidence" value="ECO:0007669"/>
    <property type="project" value="UniProtKB-ARBA"/>
</dbReference>
<dbReference type="PANTHER" id="PTHR32309">
    <property type="entry name" value="TYROSINE-PROTEIN KINASE"/>
    <property type="match status" value="1"/>
</dbReference>
<dbReference type="GO" id="GO:0005886">
    <property type="term" value="C:plasma membrane"/>
    <property type="evidence" value="ECO:0007669"/>
    <property type="project" value="UniProtKB-ARBA"/>
</dbReference>
<organism evidence="10 11">
    <name type="scientific">Anaerofilum hominis</name>
    <dbReference type="NCBI Taxonomy" id="2763016"/>
    <lineage>
        <taxon>Bacteria</taxon>
        <taxon>Bacillati</taxon>
        <taxon>Bacillota</taxon>
        <taxon>Clostridia</taxon>
        <taxon>Eubacteriales</taxon>
        <taxon>Oscillospiraceae</taxon>
        <taxon>Anaerofilum</taxon>
    </lineage>
</organism>
<protein>
    <recommendedName>
        <fullName evidence="2">non-specific protein-tyrosine kinase</fullName>
        <ecNumber evidence="2">2.7.10.2</ecNumber>
    </recommendedName>
</protein>
<accession>A0A923IAA9</accession>
<keyword evidence="6" id="KW-0067">ATP-binding</keyword>
<dbReference type="InterPro" id="IPR005702">
    <property type="entry name" value="Wzc-like_C"/>
</dbReference>
<dbReference type="InterPro" id="IPR050445">
    <property type="entry name" value="Bact_polysacc_biosynth/exp"/>
</dbReference>
<name>A0A923IAA9_9FIRM</name>
<comment type="catalytic activity">
    <reaction evidence="8">
        <text>L-tyrosyl-[protein] + ATP = O-phospho-L-tyrosyl-[protein] + ADP + H(+)</text>
        <dbReference type="Rhea" id="RHEA:10596"/>
        <dbReference type="Rhea" id="RHEA-COMP:10136"/>
        <dbReference type="Rhea" id="RHEA-COMP:20101"/>
        <dbReference type="ChEBI" id="CHEBI:15378"/>
        <dbReference type="ChEBI" id="CHEBI:30616"/>
        <dbReference type="ChEBI" id="CHEBI:46858"/>
        <dbReference type="ChEBI" id="CHEBI:61978"/>
        <dbReference type="ChEBI" id="CHEBI:456216"/>
        <dbReference type="EC" id="2.7.10.2"/>
    </reaction>
</comment>
<keyword evidence="3" id="KW-0808">Transferase</keyword>
<keyword evidence="7" id="KW-0829">Tyrosine-protein kinase</keyword>
<evidence type="ECO:0000313" key="10">
    <source>
        <dbReference type="EMBL" id="MBC5581173.1"/>
    </source>
</evidence>
<evidence type="ECO:0000256" key="5">
    <source>
        <dbReference type="ARBA" id="ARBA00022777"/>
    </source>
</evidence>
<evidence type="ECO:0000256" key="6">
    <source>
        <dbReference type="ARBA" id="ARBA00022840"/>
    </source>
</evidence>
<evidence type="ECO:0000256" key="2">
    <source>
        <dbReference type="ARBA" id="ARBA00011903"/>
    </source>
</evidence>
<dbReference type="InterPro" id="IPR025669">
    <property type="entry name" value="AAA_dom"/>
</dbReference>
<dbReference type="EC" id="2.7.10.2" evidence="2"/>
<evidence type="ECO:0000313" key="11">
    <source>
        <dbReference type="Proteomes" id="UP000659630"/>
    </source>
</evidence>
<dbReference type="Gene3D" id="3.40.50.300">
    <property type="entry name" value="P-loop containing nucleotide triphosphate hydrolases"/>
    <property type="match status" value="1"/>
</dbReference>
<feature type="domain" description="AAA" evidence="9">
    <location>
        <begin position="47"/>
        <end position="189"/>
    </location>
</feature>
<dbReference type="SUPFAM" id="SSF52540">
    <property type="entry name" value="P-loop containing nucleoside triphosphate hydrolases"/>
    <property type="match status" value="1"/>
</dbReference>
<dbReference type="Proteomes" id="UP000659630">
    <property type="component" value="Unassembled WGS sequence"/>
</dbReference>
<evidence type="ECO:0000256" key="4">
    <source>
        <dbReference type="ARBA" id="ARBA00022741"/>
    </source>
</evidence>
<keyword evidence="11" id="KW-1185">Reference proteome</keyword>
<dbReference type="NCBIfam" id="TIGR01007">
    <property type="entry name" value="eps_fam"/>
    <property type="match status" value="1"/>
</dbReference>
<dbReference type="GO" id="GO:0004715">
    <property type="term" value="F:non-membrane spanning protein tyrosine kinase activity"/>
    <property type="evidence" value="ECO:0007669"/>
    <property type="project" value="UniProtKB-EC"/>
</dbReference>
<dbReference type="AlphaFoldDB" id="A0A923IAA9"/>
<comment type="caution">
    <text evidence="10">The sequence shown here is derived from an EMBL/GenBank/DDBJ whole genome shotgun (WGS) entry which is preliminary data.</text>
</comment>
<proteinExistence type="inferred from homology"/>
<evidence type="ECO:0000256" key="3">
    <source>
        <dbReference type="ARBA" id="ARBA00022679"/>
    </source>
</evidence>
<evidence type="ECO:0000256" key="7">
    <source>
        <dbReference type="ARBA" id="ARBA00023137"/>
    </source>
</evidence>
<comment type="similarity">
    <text evidence="1">Belongs to the CpsD/CapB family.</text>
</comment>
<dbReference type="PANTHER" id="PTHR32309:SF13">
    <property type="entry name" value="FERRIC ENTEROBACTIN TRANSPORT PROTEIN FEPE"/>
    <property type="match status" value="1"/>
</dbReference>
<reference evidence="10" key="1">
    <citation type="submission" date="2020-08" db="EMBL/GenBank/DDBJ databases">
        <title>Genome public.</title>
        <authorList>
            <person name="Liu C."/>
            <person name="Sun Q."/>
        </authorList>
    </citation>
    <scope>NUCLEOTIDE SEQUENCE</scope>
    <source>
        <strain evidence="10">BX8</strain>
    </source>
</reference>
<keyword evidence="4" id="KW-0547">Nucleotide-binding</keyword>
<keyword evidence="5 10" id="KW-0418">Kinase</keyword>
<sequence length="242" mass="26397">MKKDQKKKKKSGRSFLLVGKEAPFQYQEAFKSLRTNLKFVALDKACKKIIITSAIPGEGKSSVAINLAVSLAQAGSKVLLIDCDLRKPIIHKYMKISRTACKGITNVLSGSSMTESVVNMQSLGLHVMIADAIPPNPAELLGSARMKAVIDEMGRHYDYIIFDTPPVSVVTDAAVLSQYTDGVILVIRQNLSTFDQVALAKKNLDAVGANILGAVLNDFDAKSADKESGYYYSYNYDYSSND</sequence>
<dbReference type="FunFam" id="3.40.50.300:FF:000527">
    <property type="entry name" value="Tyrosine-protein kinase etk"/>
    <property type="match status" value="1"/>
</dbReference>
<gene>
    <name evidence="10" type="ORF">H8S23_06605</name>
</gene>
<dbReference type="GO" id="GO:0005524">
    <property type="term" value="F:ATP binding"/>
    <property type="evidence" value="ECO:0007669"/>
    <property type="project" value="UniProtKB-KW"/>
</dbReference>